<evidence type="ECO:0000313" key="2">
    <source>
        <dbReference type="Proteomes" id="UP000824120"/>
    </source>
</evidence>
<name>A0A9J5ZFM7_SOLCO</name>
<sequence length="218" mass="24352">MADPSPADEANLIRNFDGLAVPPIDHTFYALHMTVTYEENVVAREALGSNLIQMDHNCFGQPGNELMGNFRNFARNVKLMSEEMSNFTGNQQRKVSTDVFEYLKVPSPNCGSNLTKGLNNLSDPNKSIIAHNVAGEIRMKAISKIPIRLHMSLFTWGSGNDPLAASLYVLRNDTLVKIDGNLIIEYVLESEKAMASHGEVLIRKMERRELPTTLVIFE</sequence>
<proteinExistence type="predicted"/>
<dbReference type="PANTHER" id="PTHR37616">
    <property type="entry name" value="BZIP TRANSCRIPTION FACTOR 60-LIKE"/>
    <property type="match status" value="1"/>
</dbReference>
<evidence type="ECO:0000313" key="1">
    <source>
        <dbReference type="EMBL" id="KAG5611466.1"/>
    </source>
</evidence>
<dbReference type="OrthoDB" id="295274at2759"/>
<dbReference type="EMBL" id="JACXVP010000004">
    <property type="protein sequence ID" value="KAG5611466.1"/>
    <property type="molecule type" value="Genomic_DNA"/>
</dbReference>
<protein>
    <submittedName>
        <fullName evidence="1">Uncharacterized protein</fullName>
    </submittedName>
</protein>
<gene>
    <name evidence="1" type="ORF">H5410_022747</name>
</gene>
<accession>A0A9J5ZFM7</accession>
<dbReference type="Proteomes" id="UP000824120">
    <property type="component" value="Chromosome 4"/>
</dbReference>
<comment type="caution">
    <text evidence="1">The sequence shown here is derived from an EMBL/GenBank/DDBJ whole genome shotgun (WGS) entry which is preliminary data.</text>
</comment>
<dbReference type="AlphaFoldDB" id="A0A9J5ZFM7"/>
<reference evidence="1 2" key="1">
    <citation type="submission" date="2020-09" db="EMBL/GenBank/DDBJ databases">
        <title>De no assembly of potato wild relative species, Solanum commersonii.</title>
        <authorList>
            <person name="Cho K."/>
        </authorList>
    </citation>
    <scope>NUCLEOTIDE SEQUENCE [LARGE SCALE GENOMIC DNA]</scope>
    <source>
        <strain evidence="1">LZ3.2</strain>
        <tissue evidence="1">Leaf</tissue>
    </source>
</reference>
<keyword evidence="2" id="KW-1185">Reference proteome</keyword>
<organism evidence="1 2">
    <name type="scientific">Solanum commersonii</name>
    <name type="common">Commerson's wild potato</name>
    <name type="synonym">Commerson's nightshade</name>
    <dbReference type="NCBI Taxonomy" id="4109"/>
    <lineage>
        <taxon>Eukaryota</taxon>
        <taxon>Viridiplantae</taxon>
        <taxon>Streptophyta</taxon>
        <taxon>Embryophyta</taxon>
        <taxon>Tracheophyta</taxon>
        <taxon>Spermatophyta</taxon>
        <taxon>Magnoliopsida</taxon>
        <taxon>eudicotyledons</taxon>
        <taxon>Gunneridae</taxon>
        <taxon>Pentapetalae</taxon>
        <taxon>asterids</taxon>
        <taxon>lamiids</taxon>
        <taxon>Solanales</taxon>
        <taxon>Solanaceae</taxon>
        <taxon>Solanoideae</taxon>
        <taxon>Solaneae</taxon>
        <taxon>Solanum</taxon>
    </lineage>
</organism>
<dbReference type="PANTHER" id="PTHR37616:SF5">
    <property type="entry name" value="BZIP TRANSCRIPTION FACTOR 17-LIKE"/>
    <property type="match status" value="1"/>
</dbReference>